<gene>
    <name evidence="1" type="ORF">RND15_51135</name>
</gene>
<feature type="non-terminal residue" evidence="1">
    <location>
        <position position="150"/>
    </location>
</feature>
<evidence type="ECO:0000313" key="1">
    <source>
        <dbReference type="EMBL" id="MDT0550933.1"/>
    </source>
</evidence>
<evidence type="ECO:0000313" key="2">
    <source>
        <dbReference type="Proteomes" id="UP001180754"/>
    </source>
</evidence>
<dbReference type="PANTHER" id="PTHR46017:SF1">
    <property type="entry name" value="ALPHA-MANNOSIDASE 2C1"/>
    <property type="match status" value="1"/>
</dbReference>
<dbReference type="InterPro" id="IPR011013">
    <property type="entry name" value="Gal_mutarotase_sf_dom"/>
</dbReference>
<reference evidence="1" key="1">
    <citation type="submission" date="2024-05" db="EMBL/GenBank/DDBJ databases">
        <title>30 novel species of actinomycetes from the DSMZ collection.</title>
        <authorList>
            <person name="Nouioui I."/>
        </authorList>
    </citation>
    <scope>NUCLEOTIDE SEQUENCE</scope>
    <source>
        <strain evidence="1">DSM 41529</strain>
    </source>
</reference>
<dbReference type="EMBL" id="JAVRFD010000599">
    <property type="protein sequence ID" value="MDT0550933.1"/>
    <property type="molecule type" value="Genomic_DNA"/>
</dbReference>
<organism evidence="1 2">
    <name type="scientific">Streptomyces lonegramiae</name>
    <dbReference type="NCBI Taxonomy" id="3075524"/>
    <lineage>
        <taxon>Bacteria</taxon>
        <taxon>Bacillati</taxon>
        <taxon>Actinomycetota</taxon>
        <taxon>Actinomycetes</taxon>
        <taxon>Kitasatosporales</taxon>
        <taxon>Streptomycetaceae</taxon>
        <taxon>Streptomyces</taxon>
    </lineage>
</organism>
<proteinExistence type="predicted"/>
<keyword evidence="2" id="KW-1185">Reference proteome</keyword>
<sequence length="150" mass="15876">MAHNRTDIVTVHLDTPFSGAVLDSDGNEVPVLVEHDGATVSWLARDVPSLGWRSYRFVSGAAGGWKSLAGDEIANDRYRLRVDAARGGAVCSLVDDGRELIADGGVGNELAVYEEYSAHPQAGEGPWHLLPTGPVVCSSAGPADDVQCYQ</sequence>
<name>A0ABU2Y1E7_9ACTN</name>
<dbReference type="PANTHER" id="PTHR46017">
    <property type="entry name" value="ALPHA-MANNOSIDASE 2C1"/>
    <property type="match status" value="1"/>
</dbReference>
<protein>
    <submittedName>
        <fullName evidence="1">Glycoside hydrolase</fullName>
    </submittedName>
</protein>
<comment type="caution">
    <text evidence="1">The sequence shown here is derived from an EMBL/GenBank/DDBJ whole genome shotgun (WGS) entry which is preliminary data.</text>
</comment>
<dbReference type="GO" id="GO:0016787">
    <property type="term" value="F:hydrolase activity"/>
    <property type="evidence" value="ECO:0007669"/>
    <property type="project" value="UniProtKB-KW"/>
</dbReference>
<dbReference type="SUPFAM" id="SSF74650">
    <property type="entry name" value="Galactose mutarotase-like"/>
    <property type="match status" value="1"/>
</dbReference>
<accession>A0ABU2Y1E7</accession>
<dbReference type="Proteomes" id="UP001180754">
    <property type="component" value="Unassembled WGS sequence"/>
</dbReference>
<keyword evidence="1" id="KW-0378">Hydrolase</keyword>